<organism evidence="3 4">
    <name type="scientific">Phytophthora megakarya</name>
    <dbReference type="NCBI Taxonomy" id="4795"/>
    <lineage>
        <taxon>Eukaryota</taxon>
        <taxon>Sar</taxon>
        <taxon>Stramenopiles</taxon>
        <taxon>Oomycota</taxon>
        <taxon>Peronosporomycetes</taxon>
        <taxon>Peronosporales</taxon>
        <taxon>Peronosporaceae</taxon>
        <taxon>Phytophthora</taxon>
    </lineage>
</organism>
<keyword evidence="2" id="KW-0732">Signal</keyword>
<feature type="chain" id="PRO_5013121565" evidence="2">
    <location>
        <begin position="18"/>
        <end position="325"/>
    </location>
</feature>
<proteinExistence type="predicted"/>
<sequence>MLHLVFAVALLLSAALASTCTVFQIHTIIQSFDGVLSNDECSEYSSDASSLLIPCEATSCITAVKDLAAKLPDCTLADGVNKKMELHDGLDECSANSSASLSVNAVNTSGSPATSTSRTGDECTIAEASTTANLYLEAAKSAACDPYVMLDGSTLTVSIYTPCSAAECVNVMEKMAHQLPDCYTDGANLRDDVLHSVSSCTGSSAISESSFSSQCSDDECESYIVTTSTEWYIAVPCNSTSCLATLDNAVDQMPDCEFQGTNYKKELKQQQQSCIDSSENESGSIANSLRSSAPAMNSTESSTSTTTSFSVITVLSSMITLIALI</sequence>
<dbReference type="OrthoDB" id="127751at2759"/>
<dbReference type="InterPro" id="IPR002200">
    <property type="entry name" value="Elicitin"/>
</dbReference>
<protein>
    <submittedName>
        <fullName evidence="3">Elicitin</fullName>
    </submittedName>
</protein>
<evidence type="ECO:0000256" key="2">
    <source>
        <dbReference type="SAM" id="SignalP"/>
    </source>
</evidence>
<evidence type="ECO:0000313" key="3">
    <source>
        <dbReference type="EMBL" id="OWZ05974.1"/>
    </source>
</evidence>
<gene>
    <name evidence="3" type="ORF">PHMEG_00021839</name>
</gene>
<feature type="compositionally biased region" description="Polar residues" evidence="1">
    <location>
        <begin position="277"/>
        <end position="297"/>
    </location>
</feature>
<feature type="signal peptide" evidence="2">
    <location>
        <begin position="1"/>
        <end position="17"/>
    </location>
</feature>
<dbReference type="Proteomes" id="UP000198211">
    <property type="component" value="Unassembled WGS sequence"/>
</dbReference>
<keyword evidence="4" id="KW-1185">Reference proteome</keyword>
<evidence type="ECO:0000256" key="1">
    <source>
        <dbReference type="SAM" id="MobiDB-lite"/>
    </source>
</evidence>
<name>A0A225VLK0_9STRA</name>
<dbReference type="SMART" id="SM01187">
    <property type="entry name" value="Elicitin"/>
    <property type="match status" value="3"/>
</dbReference>
<evidence type="ECO:0000313" key="4">
    <source>
        <dbReference type="Proteomes" id="UP000198211"/>
    </source>
</evidence>
<dbReference type="AlphaFoldDB" id="A0A225VLK0"/>
<dbReference type="GO" id="GO:0005576">
    <property type="term" value="C:extracellular region"/>
    <property type="evidence" value="ECO:0007669"/>
    <property type="project" value="InterPro"/>
</dbReference>
<dbReference type="EMBL" id="NBNE01004172">
    <property type="protein sequence ID" value="OWZ05974.1"/>
    <property type="molecule type" value="Genomic_DNA"/>
</dbReference>
<reference evidence="4" key="1">
    <citation type="submission" date="2017-03" db="EMBL/GenBank/DDBJ databases">
        <title>Phytopthora megakarya and P. palmivora, two closely related causual agents of cacao black pod achieved similar genome size and gene model numbers by different mechanisms.</title>
        <authorList>
            <person name="Ali S."/>
            <person name="Shao J."/>
            <person name="Larry D.J."/>
            <person name="Kronmiller B."/>
            <person name="Shen D."/>
            <person name="Strem M.D."/>
            <person name="Melnick R.L."/>
            <person name="Guiltinan M.J."/>
            <person name="Tyler B.M."/>
            <person name="Meinhardt L.W."/>
            <person name="Bailey B.A."/>
        </authorList>
    </citation>
    <scope>NUCLEOTIDE SEQUENCE [LARGE SCALE GENOMIC DNA]</scope>
    <source>
        <strain evidence="4">zdho120</strain>
    </source>
</reference>
<comment type="caution">
    <text evidence="3">The sequence shown here is derived from an EMBL/GenBank/DDBJ whole genome shotgun (WGS) entry which is preliminary data.</text>
</comment>
<feature type="region of interest" description="Disordered" evidence="1">
    <location>
        <begin position="277"/>
        <end position="303"/>
    </location>
</feature>
<accession>A0A225VLK0</accession>